<dbReference type="InterPro" id="IPR003740">
    <property type="entry name" value="YitT"/>
</dbReference>
<dbReference type="EMBL" id="OMKW01000002">
    <property type="protein sequence ID" value="SPF29298.1"/>
    <property type="molecule type" value="Genomic_DNA"/>
</dbReference>
<dbReference type="PANTHER" id="PTHR33545">
    <property type="entry name" value="UPF0750 MEMBRANE PROTEIN YITT-RELATED"/>
    <property type="match status" value="1"/>
</dbReference>
<comment type="subcellular location">
    <subcellularLocation>
        <location evidence="1">Cell membrane</location>
        <topology evidence="1">Multi-pass membrane protein</topology>
    </subcellularLocation>
</comment>
<dbReference type="GO" id="GO:0005886">
    <property type="term" value="C:plasma membrane"/>
    <property type="evidence" value="ECO:0007669"/>
    <property type="project" value="UniProtKB-SubCell"/>
</dbReference>
<keyword evidence="4 6" id="KW-1133">Transmembrane helix</keyword>
<keyword evidence="8" id="KW-1185">Reference proteome</keyword>
<evidence type="ECO:0000256" key="5">
    <source>
        <dbReference type="ARBA" id="ARBA00023136"/>
    </source>
</evidence>
<feature type="transmembrane region" description="Helical" evidence="6">
    <location>
        <begin position="59"/>
        <end position="82"/>
    </location>
</feature>
<reference evidence="7 8" key="1">
    <citation type="submission" date="2018-03" db="EMBL/GenBank/DDBJ databases">
        <authorList>
            <person name="Keele B.F."/>
        </authorList>
    </citation>
    <scope>NUCLEOTIDE SEQUENCE [LARGE SCALE GENOMIC DNA]</scope>
    <source>
        <strain evidence="7 8">CeCT 8812</strain>
    </source>
</reference>
<dbReference type="PANTHER" id="PTHR33545:SF5">
    <property type="entry name" value="UPF0750 MEMBRANE PROTEIN YITT"/>
    <property type="match status" value="1"/>
</dbReference>
<protein>
    <recommendedName>
        <fullName evidence="9">5xTM membrane BCR, YitT family</fullName>
    </recommendedName>
</protein>
<keyword evidence="5 6" id="KW-0472">Membrane</keyword>
<dbReference type="RefSeq" id="WP_108782009.1">
    <property type="nucleotide sequence ID" value="NZ_OMKW01000002.1"/>
</dbReference>
<evidence type="ECO:0000313" key="8">
    <source>
        <dbReference type="Proteomes" id="UP000244932"/>
    </source>
</evidence>
<feature type="transmembrane region" description="Helical" evidence="6">
    <location>
        <begin position="193"/>
        <end position="210"/>
    </location>
</feature>
<feature type="transmembrane region" description="Helical" evidence="6">
    <location>
        <begin position="127"/>
        <end position="146"/>
    </location>
</feature>
<evidence type="ECO:0000313" key="7">
    <source>
        <dbReference type="EMBL" id="SPF29298.1"/>
    </source>
</evidence>
<dbReference type="Pfam" id="PF02588">
    <property type="entry name" value="YitT_membrane"/>
    <property type="match status" value="1"/>
</dbReference>
<dbReference type="OrthoDB" id="3296441at2"/>
<organism evidence="7 8">
    <name type="scientific">Pontivivens insulae</name>
    <dbReference type="NCBI Taxonomy" id="1639689"/>
    <lineage>
        <taxon>Bacteria</taxon>
        <taxon>Pseudomonadati</taxon>
        <taxon>Pseudomonadota</taxon>
        <taxon>Alphaproteobacteria</taxon>
        <taxon>Rhodobacterales</taxon>
        <taxon>Paracoccaceae</taxon>
        <taxon>Pontivivens</taxon>
    </lineage>
</organism>
<evidence type="ECO:0000256" key="2">
    <source>
        <dbReference type="ARBA" id="ARBA00022475"/>
    </source>
</evidence>
<feature type="transmembrane region" description="Helical" evidence="6">
    <location>
        <begin position="35"/>
        <end position="53"/>
    </location>
</feature>
<feature type="transmembrane region" description="Helical" evidence="6">
    <location>
        <begin position="94"/>
        <end position="115"/>
    </location>
</feature>
<name>A0A2R8AB60_9RHOB</name>
<keyword evidence="3 6" id="KW-0812">Transmembrane</keyword>
<evidence type="ECO:0000256" key="4">
    <source>
        <dbReference type="ARBA" id="ARBA00022989"/>
    </source>
</evidence>
<evidence type="ECO:0008006" key="9">
    <source>
        <dbReference type="Google" id="ProtNLM"/>
    </source>
</evidence>
<gene>
    <name evidence="7" type="ORF">POI8812_01606</name>
</gene>
<dbReference type="InterPro" id="IPR051461">
    <property type="entry name" value="UPF0750_membrane"/>
</dbReference>
<sequence length="220" mass="23659">MPILHRNNESAQLRRRFEDWKATATHHSPLEDAQGIGAGVVITALGLALYQGAGLVTAGMAGLALIISYASAWDAGIVFWLLNLPFYGLAILRMGWAFTLKTFAAITLLSVLLSFQADWLAVADIAPAYAAIAGGIAVGFGLLGLFRHRASLGGVGILALFLQDRLGWRPGLVQLVLDLMILSSGLLVLPWGAMLWSIIGAVVLNLFLTVNHRLDRYIAR</sequence>
<accession>A0A2R8AB60</accession>
<evidence type="ECO:0000256" key="1">
    <source>
        <dbReference type="ARBA" id="ARBA00004651"/>
    </source>
</evidence>
<dbReference type="AlphaFoldDB" id="A0A2R8AB60"/>
<proteinExistence type="predicted"/>
<evidence type="ECO:0000256" key="3">
    <source>
        <dbReference type="ARBA" id="ARBA00022692"/>
    </source>
</evidence>
<keyword evidence="2" id="KW-1003">Cell membrane</keyword>
<dbReference type="Proteomes" id="UP000244932">
    <property type="component" value="Unassembled WGS sequence"/>
</dbReference>
<evidence type="ECO:0000256" key="6">
    <source>
        <dbReference type="SAM" id="Phobius"/>
    </source>
</evidence>